<reference evidence="3 5" key="1">
    <citation type="submission" date="2016-07" db="EMBL/GenBank/DDBJ databases">
        <authorList>
            <person name="Jeong J.-J."/>
            <person name="Kim D.W."/>
            <person name="Sang M.K."/>
            <person name="Choi I.-G."/>
            <person name="Kim K.D."/>
        </authorList>
    </citation>
    <scope>NUCLEOTIDE SEQUENCE [LARGE SCALE GENOMIC DNA]</scope>
    <source>
        <strain evidence="3 5">C-26</strain>
    </source>
</reference>
<dbReference type="RefSeq" id="WP_066698626.1">
    <property type="nucleotide sequence ID" value="NZ_FRBM01000004.1"/>
</dbReference>
<dbReference type="Gene3D" id="1.25.40.10">
    <property type="entry name" value="Tetratricopeptide repeat domain"/>
    <property type="match status" value="2"/>
</dbReference>
<name>A0A1M7BF99_9FLAO</name>
<evidence type="ECO:0000313" key="3">
    <source>
        <dbReference type="EMBL" id="OCA76617.1"/>
    </source>
</evidence>
<feature type="domain" description="HTH araC/xylS-type" evidence="2">
    <location>
        <begin position="415"/>
        <end position="506"/>
    </location>
</feature>
<dbReference type="InterPro" id="IPR019734">
    <property type="entry name" value="TPR_rpt"/>
</dbReference>
<evidence type="ECO:0000313" key="5">
    <source>
        <dbReference type="Proteomes" id="UP000093508"/>
    </source>
</evidence>
<reference evidence="4 6" key="2">
    <citation type="submission" date="2016-11" db="EMBL/GenBank/DDBJ databases">
        <authorList>
            <person name="Jaros S."/>
            <person name="Januszkiewicz K."/>
            <person name="Wedrychowicz H."/>
        </authorList>
    </citation>
    <scope>NUCLEOTIDE SEQUENCE [LARGE SCALE GENOMIC DNA]</scope>
    <source>
        <strain evidence="4 6">DSM 27621</strain>
    </source>
</reference>
<dbReference type="InterPro" id="IPR018060">
    <property type="entry name" value="HTH_AraC"/>
</dbReference>
<keyword evidence="1" id="KW-1133">Transmembrane helix</keyword>
<dbReference type="SUPFAM" id="SSF48452">
    <property type="entry name" value="TPR-like"/>
    <property type="match status" value="2"/>
</dbReference>
<dbReference type="GO" id="GO:0043565">
    <property type="term" value="F:sequence-specific DNA binding"/>
    <property type="evidence" value="ECO:0007669"/>
    <property type="project" value="InterPro"/>
</dbReference>
<sequence>MKKYLTMYFILSSLLFFSQNETDLILDAGVAKDQVQGPQKAIYNANNIIQNKNTTDQQKIRAYHLMNNAYLIMGQTSDALNSAMKAKELSDKIKSPEYLALSLSLIAQNYRQLCLNDQALDYYNQTLKLLTKIDTHQDETAFLVAATAYEIGNIEYSKENDQSSLTYYRKSINLLQHLPDQYKLVPKFDYILANNYMAMGRSYIELKKNDSTRICYDKARDIIYPVKDKVLQVYLLKSYGELYYTEGNYKSAIDSVGKADKVIFFDGFGLKGIIYELLAKSYNKQGDHLNSEKYYNLLENIQKQRDNELNGATSFAFTGSKKEMLHIIDDQEKRKRILIAALIVIVFTSGIMILISGQKAQKNKKLYLEIKESMDKENNLKKSNPEFIRSSSITEEKEKELLIKLSEFENSKRIISKNLTIASLASQLETNTTYLSEIINRHKNKNFNSYINGLKIKYIINKIHTDSKYHTYKITYLAEECGVPYSSFVSIFKEYTGMTPSAFLKQRAQENQSK</sequence>
<keyword evidence="1" id="KW-0472">Membrane</keyword>
<evidence type="ECO:0000259" key="2">
    <source>
        <dbReference type="PROSITE" id="PS01124"/>
    </source>
</evidence>
<gene>
    <name evidence="3" type="ORF">BBH99_02575</name>
    <name evidence="4" type="ORF">SAMN05444407_104352</name>
</gene>
<protein>
    <recommendedName>
        <fullName evidence="2">HTH araC/xylS-type domain-containing protein</fullName>
    </recommendedName>
</protein>
<dbReference type="AlphaFoldDB" id="A0A1M7BF99"/>
<dbReference type="PROSITE" id="PS01124">
    <property type="entry name" value="HTH_ARAC_FAMILY_2"/>
    <property type="match status" value="1"/>
</dbReference>
<keyword evidence="5" id="KW-1185">Reference proteome</keyword>
<keyword evidence="1" id="KW-0812">Transmembrane</keyword>
<organism evidence="4 6">
    <name type="scientific">Chryseobacterium contaminans</name>
    <dbReference type="NCBI Taxonomy" id="1423959"/>
    <lineage>
        <taxon>Bacteria</taxon>
        <taxon>Pseudomonadati</taxon>
        <taxon>Bacteroidota</taxon>
        <taxon>Flavobacteriia</taxon>
        <taxon>Flavobacteriales</taxon>
        <taxon>Weeksellaceae</taxon>
        <taxon>Chryseobacterium group</taxon>
        <taxon>Chryseobacterium</taxon>
    </lineage>
</organism>
<dbReference type="EMBL" id="FRBM01000004">
    <property type="protein sequence ID" value="SHL53621.1"/>
    <property type="molecule type" value="Genomic_DNA"/>
</dbReference>
<evidence type="ECO:0000313" key="6">
    <source>
        <dbReference type="Proteomes" id="UP000184069"/>
    </source>
</evidence>
<proteinExistence type="predicted"/>
<dbReference type="SMART" id="SM00028">
    <property type="entry name" value="TPR"/>
    <property type="match status" value="4"/>
</dbReference>
<dbReference type="Gene3D" id="1.10.10.60">
    <property type="entry name" value="Homeodomain-like"/>
    <property type="match status" value="2"/>
</dbReference>
<dbReference type="OrthoDB" id="5295174at2"/>
<dbReference type="InterPro" id="IPR011990">
    <property type="entry name" value="TPR-like_helical_dom_sf"/>
</dbReference>
<feature type="transmembrane region" description="Helical" evidence="1">
    <location>
        <begin position="337"/>
        <end position="355"/>
    </location>
</feature>
<evidence type="ECO:0000256" key="1">
    <source>
        <dbReference type="SAM" id="Phobius"/>
    </source>
</evidence>
<dbReference type="Proteomes" id="UP000093508">
    <property type="component" value="Unassembled WGS sequence"/>
</dbReference>
<accession>A0A1M7BF99</accession>
<dbReference type="GO" id="GO:0003700">
    <property type="term" value="F:DNA-binding transcription factor activity"/>
    <property type="evidence" value="ECO:0007669"/>
    <property type="project" value="InterPro"/>
</dbReference>
<dbReference type="STRING" id="1423959.SAMN05444407_104352"/>
<evidence type="ECO:0000313" key="4">
    <source>
        <dbReference type="EMBL" id="SHL53621.1"/>
    </source>
</evidence>
<dbReference type="EMBL" id="MAYF01000323">
    <property type="protein sequence ID" value="OCA76617.1"/>
    <property type="molecule type" value="Genomic_DNA"/>
</dbReference>
<dbReference type="Proteomes" id="UP000184069">
    <property type="component" value="Unassembled WGS sequence"/>
</dbReference>
<dbReference type="SMART" id="SM00342">
    <property type="entry name" value="HTH_ARAC"/>
    <property type="match status" value="1"/>
</dbReference>